<evidence type="ECO:0000313" key="19">
    <source>
        <dbReference type="WBParaSite" id="MCU_008785-RA"/>
    </source>
</evidence>
<evidence type="ECO:0000256" key="4">
    <source>
        <dbReference type="ARBA" id="ARBA00022692"/>
    </source>
</evidence>
<dbReference type="GO" id="GO:0000149">
    <property type="term" value="F:SNARE binding"/>
    <property type="evidence" value="ECO:0007669"/>
    <property type="project" value="TreeGrafter"/>
</dbReference>
<keyword evidence="15" id="KW-0175">Coiled coil</keyword>
<evidence type="ECO:0000256" key="14">
    <source>
        <dbReference type="ARBA" id="ARBA00042194"/>
    </source>
</evidence>
<dbReference type="GO" id="GO:0005794">
    <property type="term" value="C:Golgi apparatus"/>
    <property type="evidence" value="ECO:0007669"/>
    <property type="project" value="UniProtKB-SubCell"/>
</dbReference>
<dbReference type="InterPro" id="IPR042855">
    <property type="entry name" value="V_SNARE_CC"/>
</dbReference>
<evidence type="ECO:0000256" key="10">
    <source>
        <dbReference type="ARBA" id="ARBA00037845"/>
    </source>
</evidence>
<dbReference type="AlphaFoldDB" id="A0A5K3FNR0"/>
<keyword evidence="6 16" id="KW-1133">Transmembrane helix</keyword>
<dbReference type="PROSITE" id="PS50859">
    <property type="entry name" value="LONGIN"/>
    <property type="match status" value="1"/>
</dbReference>
<reference evidence="19" key="1">
    <citation type="submission" date="2019-11" db="UniProtKB">
        <authorList>
            <consortium name="WormBaseParasite"/>
        </authorList>
    </citation>
    <scope>IDENTIFICATION</scope>
</reference>
<dbReference type="InterPro" id="IPR001388">
    <property type="entry name" value="Synaptobrevin-like"/>
</dbReference>
<evidence type="ECO:0000256" key="3">
    <source>
        <dbReference type="ARBA" id="ARBA00022448"/>
    </source>
</evidence>
<dbReference type="Pfam" id="PF13774">
    <property type="entry name" value="Longin"/>
    <property type="match status" value="1"/>
</dbReference>
<dbReference type="GO" id="GO:0005484">
    <property type="term" value="F:SNAP receptor activity"/>
    <property type="evidence" value="ECO:0007669"/>
    <property type="project" value="TreeGrafter"/>
</dbReference>
<dbReference type="InterPro" id="IPR051097">
    <property type="entry name" value="Synaptobrevin-like_transport"/>
</dbReference>
<evidence type="ECO:0000256" key="9">
    <source>
        <dbReference type="ARBA" id="ARBA00037803"/>
    </source>
</evidence>
<dbReference type="PANTHER" id="PTHR21136:SF168">
    <property type="entry name" value="VESICLE-ASSOCIATED MEMBRANE PROTEIN 9"/>
    <property type="match status" value="1"/>
</dbReference>
<organism evidence="19">
    <name type="scientific">Mesocestoides corti</name>
    <name type="common">Flatworm</name>
    <dbReference type="NCBI Taxonomy" id="53468"/>
    <lineage>
        <taxon>Eukaryota</taxon>
        <taxon>Metazoa</taxon>
        <taxon>Spiralia</taxon>
        <taxon>Lophotrochozoa</taxon>
        <taxon>Platyhelminthes</taxon>
        <taxon>Cestoda</taxon>
        <taxon>Eucestoda</taxon>
        <taxon>Cyclophyllidea</taxon>
        <taxon>Mesocestoididae</taxon>
        <taxon>Mesocestoides</taxon>
    </lineage>
</organism>
<dbReference type="Pfam" id="PF00957">
    <property type="entry name" value="Synaptobrevin"/>
    <property type="match status" value="1"/>
</dbReference>
<dbReference type="GO" id="GO:0006906">
    <property type="term" value="P:vesicle fusion"/>
    <property type="evidence" value="ECO:0007669"/>
    <property type="project" value="TreeGrafter"/>
</dbReference>
<dbReference type="GO" id="GO:0031902">
    <property type="term" value="C:late endosome membrane"/>
    <property type="evidence" value="ECO:0007669"/>
    <property type="project" value="UniProtKB-SubCell"/>
</dbReference>
<dbReference type="SUPFAM" id="SSF58038">
    <property type="entry name" value="SNARE fusion complex"/>
    <property type="match status" value="1"/>
</dbReference>
<dbReference type="GO" id="GO:0030670">
    <property type="term" value="C:phagocytic vesicle membrane"/>
    <property type="evidence" value="ECO:0007669"/>
    <property type="project" value="UniProtKB-SubCell"/>
</dbReference>
<keyword evidence="7 16" id="KW-0472">Membrane</keyword>
<dbReference type="GO" id="GO:0015031">
    <property type="term" value="P:protein transport"/>
    <property type="evidence" value="ECO:0007669"/>
    <property type="project" value="UniProtKB-KW"/>
</dbReference>
<feature type="transmembrane region" description="Helical" evidence="16">
    <location>
        <begin position="190"/>
        <end position="209"/>
    </location>
</feature>
<dbReference type="PROSITE" id="PS50892">
    <property type="entry name" value="V_SNARE"/>
    <property type="match status" value="1"/>
</dbReference>
<dbReference type="PRINTS" id="PR00219">
    <property type="entry name" value="SYNAPTOBREVN"/>
</dbReference>
<feature type="domain" description="Longin" evidence="17">
    <location>
        <begin position="25"/>
        <end position="110"/>
    </location>
</feature>
<comment type="subcellular location">
    <subcellularLocation>
        <location evidence="12">Cytoplasmic vesicle</location>
        <location evidence="12">Phagosome membrane</location>
        <topology evidence="12">Single-pass type IV membrane protein</topology>
    </subcellularLocation>
    <subcellularLocation>
        <location evidence="9">Cytoplasmic vesicle</location>
        <location evidence="9">Secretory vesicle membrane</location>
        <topology evidence="9">Single-pass type IV membrane protein</topology>
    </subcellularLocation>
    <subcellularLocation>
        <location evidence="1">Endoplasmic reticulum membrane</location>
        <topology evidence="1">Single-pass type IV membrane protein</topology>
    </subcellularLocation>
    <subcellularLocation>
        <location evidence="8">Golgi apparatus</location>
        <location evidence="8">trans-Golgi network membrane</location>
        <topology evidence="8">Single-pass type IV membrane protein</topology>
    </subcellularLocation>
    <subcellularLocation>
        <location evidence="10">Late endosome membrane</location>
        <topology evidence="10">Single-pass type IV membrane protein</topology>
    </subcellularLocation>
    <subcellularLocation>
        <location evidence="11">Lysosome membrane</location>
        <topology evidence="11">Single-pass type IV membrane protein</topology>
    </subcellularLocation>
</comment>
<dbReference type="GO" id="GO:0006887">
    <property type="term" value="P:exocytosis"/>
    <property type="evidence" value="ECO:0007669"/>
    <property type="project" value="TreeGrafter"/>
</dbReference>
<evidence type="ECO:0000256" key="5">
    <source>
        <dbReference type="ARBA" id="ARBA00022927"/>
    </source>
</evidence>
<dbReference type="GO" id="GO:0030658">
    <property type="term" value="C:transport vesicle membrane"/>
    <property type="evidence" value="ECO:0007669"/>
    <property type="project" value="UniProtKB-SubCell"/>
</dbReference>
<evidence type="ECO:0000259" key="18">
    <source>
        <dbReference type="PROSITE" id="PS50892"/>
    </source>
</evidence>
<accession>A0A5K3FNR0</accession>
<evidence type="ECO:0000256" key="7">
    <source>
        <dbReference type="ARBA" id="ARBA00023136"/>
    </source>
</evidence>
<dbReference type="InterPro" id="IPR011012">
    <property type="entry name" value="Longin-like_dom_sf"/>
</dbReference>
<protein>
    <recommendedName>
        <fullName evidence="13">Vesicle-associated membrane protein 7</fullName>
    </recommendedName>
    <alternativeName>
        <fullName evidence="14">Synaptobrevin-like protein 1</fullName>
    </alternativeName>
</protein>
<evidence type="ECO:0000256" key="6">
    <source>
        <dbReference type="ARBA" id="ARBA00022989"/>
    </source>
</evidence>
<keyword evidence="4 16" id="KW-0812">Transmembrane</keyword>
<evidence type="ECO:0000256" key="15">
    <source>
        <dbReference type="PROSITE-ProRule" id="PRU00290"/>
    </source>
</evidence>
<sequence length="217" mass="24798">MSILYAAIACGRRVLCEQNVGRIDFSQQIRPHLDTSVQEYVTFAMGGYTFNCYNRNGIAYIAVTDAAVSQQQTLNFLRKLERLFVADPSRVLEAQSGSEHCHQVDLGRILSEEMANFSSQDRNKLMQLQGQVADVSLLMQQNISDLNERGTKLNELFDKTEQFEADAHMFESTARRVKEKTFWENCRMRIILFGAIFAIVLSILLIILWQSGVFDKK</sequence>
<dbReference type="GO" id="GO:0005765">
    <property type="term" value="C:lysosomal membrane"/>
    <property type="evidence" value="ECO:0007669"/>
    <property type="project" value="UniProtKB-SubCell"/>
</dbReference>
<evidence type="ECO:0000256" key="8">
    <source>
        <dbReference type="ARBA" id="ARBA00037801"/>
    </source>
</evidence>
<keyword evidence="5" id="KW-0653">Protein transport</keyword>
<comment type="similarity">
    <text evidence="2">Belongs to the synaptobrevin family.</text>
</comment>
<evidence type="ECO:0000256" key="13">
    <source>
        <dbReference type="ARBA" id="ARBA00039269"/>
    </source>
</evidence>
<evidence type="ECO:0000256" key="16">
    <source>
        <dbReference type="SAM" id="Phobius"/>
    </source>
</evidence>
<dbReference type="Gene3D" id="3.30.450.50">
    <property type="entry name" value="Longin domain"/>
    <property type="match status" value="1"/>
</dbReference>
<proteinExistence type="inferred from homology"/>
<dbReference type="GO" id="GO:0005789">
    <property type="term" value="C:endoplasmic reticulum membrane"/>
    <property type="evidence" value="ECO:0007669"/>
    <property type="project" value="UniProtKB-SubCell"/>
</dbReference>
<dbReference type="WBParaSite" id="MCU_008785-RA">
    <property type="protein sequence ID" value="MCU_008785-RA"/>
    <property type="gene ID" value="MCU_008785"/>
</dbReference>
<dbReference type="SUPFAM" id="SSF64356">
    <property type="entry name" value="SNARE-like"/>
    <property type="match status" value="1"/>
</dbReference>
<evidence type="ECO:0000256" key="12">
    <source>
        <dbReference type="ARBA" id="ARBA00037875"/>
    </source>
</evidence>
<dbReference type="InterPro" id="IPR010908">
    <property type="entry name" value="Longin_dom"/>
</dbReference>
<evidence type="ECO:0000259" key="17">
    <source>
        <dbReference type="PROSITE" id="PS50859"/>
    </source>
</evidence>
<name>A0A5K3FNR0_MESCO</name>
<evidence type="ECO:0000256" key="2">
    <source>
        <dbReference type="ARBA" id="ARBA00008025"/>
    </source>
</evidence>
<evidence type="ECO:0000256" key="11">
    <source>
        <dbReference type="ARBA" id="ARBA00037863"/>
    </source>
</evidence>
<keyword evidence="3" id="KW-0813">Transport</keyword>
<dbReference type="GO" id="GO:0031201">
    <property type="term" value="C:SNARE complex"/>
    <property type="evidence" value="ECO:0007669"/>
    <property type="project" value="TreeGrafter"/>
</dbReference>
<feature type="domain" description="V-SNARE coiled-coil homology" evidence="18">
    <location>
        <begin position="124"/>
        <end position="184"/>
    </location>
</feature>
<dbReference type="PANTHER" id="PTHR21136">
    <property type="entry name" value="SNARE PROTEINS"/>
    <property type="match status" value="1"/>
</dbReference>
<evidence type="ECO:0000256" key="1">
    <source>
        <dbReference type="ARBA" id="ARBA00004163"/>
    </source>
</evidence>
<dbReference type="Gene3D" id="1.20.5.110">
    <property type="match status" value="1"/>
</dbReference>